<comment type="caution">
    <text evidence="1">The sequence shown here is derived from an EMBL/GenBank/DDBJ whole genome shotgun (WGS) entry which is preliminary data.</text>
</comment>
<dbReference type="EMBL" id="JAAEDM010000046">
    <property type="protein sequence ID" value="MBR0672663.1"/>
    <property type="molecule type" value="Genomic_DNA"/>
</dbReference>
<keyword evidence="2" id="KW-1185">Reference proteome</keyword>
<proteinExistence type="predicted"/>
<dbReference type="Pfam" id="PF05045">
    <property type="entry name" value="RgpF"/>
    <property type="match status" value="1"/>
</dbReference>
<evidence type="ECO:0000313" key="1">
    <source>
        <dbReference type="EMBL" id="MBR0672663.1"/>
    </source>
</evidence>
<evidence type="ECO:0000313" key="2">
    <source>
        <dbReference type="Proteomes" id="UP001138751"/>
    </source>
</evidence>
<reference evidence="1" key="1">
    <citation type="submission" date="2020-01" db="EMBL/GenBank/DDBJ databases">
        <authorList>
            <person name="Rat A."/>
        </authorList>
    </citation>
    <scope>NUCLEOTIDE SEQUENCE</scope>
    <source>
        <strain evidence="1">LMG 31231</strain>
    </source>
</reference>
<organism evidence="1 2">
    <name type="scientific">Neoroseomonas soli</name>
    <dbReference type="NCBI Taxonomy" id="1081025"/>
    <lineage>
        <taxon>Bacteria</taxon>
        <taxon>Pseudomonadati</taxon>
        <taxon>Pseudomonadota</taxon>
        <taxon>Alphaproteobacteria</taxon>
        <taxon>Acetobacterales</taxon>
        <taxon>Acetobacteraceae</taxon>
        <taxon>Neoroseomonas</taxon>
    </lineage>
</organism>
<reference evidence="1" key="2">
    <citation type="journal article" date="2021" name="Syst. Appl. Microbiol.">
        <title>Roseomonas hellenica sp. nov., isolated from roots of wild-growing Alkanna tinctoria.</title>
        <authorList>
            <person name="Rat A."/>
            <person name="Naranjo H.D."/>
            <person name="Lebbe L."/>
            <person name="Cnockaert M."/>
            <person name="Krigas N."/>
            <person name="Grigoriadou K."/>
            <person name="Maloupa E."/>
            <person name="Willems A."/>
        </authorList>
    </citation>
    <scope>NUCLEOTIDE SEQUENCE</scope>
    <source>
        <strain evidence="1">LMG 31231</strain>
    </source>
</reference>
<dbReference type="AlphaFoldDB" id="A0A9X9WZT4"/>
<protein>
    <recommendedName>
        <fullName evidence="3">Lipopolysaccharide biosynthesis protein</fullName>
    </recommendedName>
</protein>
<dbReference type="InterPro" id="IPR007739">
    <property type="entry name" value="RgpF"/>
</dbReference>
<sequence length="370" mass="40842">MKGPALTDLAFDDPGLARWRHGMAAGRRLGATLAGWGRFARRGYDLAIDQAKAFVLDRIDARREQPDPILRMEEGADPMRDARAVAVFVQFSRDGALTGMVRRQLAIYRDLGFAVVLVSNSPAFPEASWQEARRIAALVVHRRNRGLDFGAWKDLVPVARARWPGMDELLLANDSVMGPVRPLEPYLAAMRAGGPGFYGMLESIQGGPHMQSWFLLAHGRKAVADLTAFLAAMRLSRSKWTIVQRGELRLARAMREAGNRVAALFGYAGLVETALREPAERVYLDRALPGLLEGDDREALRALLMDRPLNPSQHLWRVLAGPAGCPFIKTELARRNPGRLPEVETWPALVPPDSPCPVEEMKAHLAALGP</sequence>
<accession>A0A9X9WZT4</accession>
<evidence type="ECO:0008006" key="3">
    <source>
        <dbReference type="Google" id="ProtNLM"/>
    </source>
</evidence>
<dbReference type="Proteomes" id="UP001138751">
    <property type="component" value="Unassembled WGS sequence"/>
</dbReference>
<name>A0A9X9WZT4_9PROT</name>
<gene>
    <name evidence="1" type="ORF">GXW76_15905</name>
</gene>
<dbReference type="RefSeq" id="WP_211863081.1">
    <property type="nucleotide sequence ID" value="NZ_JAAEDM010000046.1"/>
</dbReference>